<feature type="chain" id="PRO_5047372347" evidence="1">
    <location>
        <begin position="21"/>
        <end position="136"/>
    </location>
</feature>
<dbReference type="Proteomes" id="UP001163719">
    <property type="component" value="Unassembled WGS sequence"/>
</dbReference>
<dbReference type="RefSeq" id="WP_264742388.1">
    <property type="nucleotide sequence ID" value="NZ_JAPDHV010000002.1"/>
</dbReference>
<dbReference type="EMBL" id="JAPDHV010000002">
    <property type="protein sequence ID" value="MCW3160430.1"/>
    <property type="molecule type" value="Genomic_DNA"/>
</dbReference>
<protein>
    <submittedName>
        <fullName evidence="2">Uncharacterized protein</fullName>
    </submittedName>
</protein>
<comment type="caution">
    <text evidence="2">The sequence shown here is derived from an EMBL/GenBank/DDBJ whole genome shotgun (WGS) entry which is preliminary data.</text>
</comment>
<name>A0ABT3HKV5_9FLAO</name>
<keyword evidence="1" id="KW-0732">Signal</keyword>
<evidence type="ECO:0000313" key="2">
    <source>
        <dbReference type="EMBL" id="MCW3160430.1"/>
    </source>
</evidence>
<evidence type="ECO:0000313" key="3">
    <source>
        <dbReference type="Proteomes" id="UP001163719"/>
    </source>
</evidence>
<organism evidence="2 3">
    <name type="scientific">Chryseobacterium oryctis</name>
    <dbReference type="NCBI Taxonomy" id="2952618"/>
    <lineage>
        <taxon>Bacteria</taxon>
        <taxon>Pseudomonadati</taxon>
        <taxon>Bacteroidota</taxon>
        <taxon>Flavobacteriia</taxon>
        <taxon>Flavobacteriales</taxon>
        <taxon>Weeksellaceae</taxon>
        <taxon>Chryseobacterium group</taxon>
        <taxon>Chryseobacterium</taxon>
    </lineage>
</organism>
<proteinExistence type="predicted"/>
<evidence type="ECO:0000256" key="1">
    <source>
        <dbReference type="SAM" id="SignalP"/>
    </source>
</evidence>
<gene>
    <name evidence="2" type="ORF">OH806_04025</name>
</gene>
<feature type="signal peptide" evidence="1">
    <location>
        <begin position="1"/>
        <end position="20"/>
    </location>
</feature>
<keyword evidence="3" id="KW-1185">Reference proteome</keyword>
<accession>A0ABT3HKV5</accession>
<sequence length="136" mass="15558">MKKFLLTVCFALGALTYAQSAYETTLNEKAKKISTAKTMADYDKLFKEFSELKKAQDPYKWKAYYYSGLVLYNKAELILKSTKRTDVENVNALAEKYVLGSLAAQPNDKENNDLLNLIKEQRTKFGTDKTMQTSKK</sequence>
<reference evidence="2" key="1">
    <citation type="submission" date="2022-10" db="EMBL/GenBank/DDBJ databases">
        <title>Chryseobacterium babae sp. nov. isolated from the gut of the beetle Oryctes rhinoceros, and Chryseobacterium kimseyorum sp. nov., isolated from a stick insect rearing cage.</title>
        <authorList>
            <person name="Shelomi M."/>
            <person name="Han C.-J."/>
            <person name="Chen W.-M."/>
            <person name="Chen H.-K."/>
            <person name="Liaw S.-J."/>
            <person name="Muhle E."/>
            <person name="Clermont D."/>
        </authorList>
    </citation>
    <scope>NUCLEOTIDE SEQUENCE</scope>
    <source>
        <strain evidence="2">WLa1L2M3</strain>
    </source>
</reference>